<proteinExistence type="predicted"/>
<name>A0A0K9PEJ1_ZOSMR</name>
<gene>
    <name evidence="2" type="ORF">ZOSMA_26G01310</name>
</gene>
<feature type="domain" description="A to I editase" evidence="1">
    <location>
        <begin position="63"/>
        <end position="400"/>
    </location>
</feature>
<dbReference type="InterPro" id="IPR002466">
    <property type="entry name" value="A_deamin"/>
</dbReference>
<dbReference type="GO" id="GO:0006382">
    <property type="term" value="P:adenosine to inosine editing"/>
    <property type="evidence" value="ECO:0000318"/>
    <property type="project" value="GO_Central"/>
</dbReference>
<organism evidence="2 3">
    <name type="scientific">Zostera marina</name>
    <name type="common">Eelgrass</name>
    <dbReference type="NCBI Taxonomy" id="29655"/>
    <lineage>
        <taxon>Eukaryota</taxon>
        <taxon>Viridiplantae</taxon>
        <taxon>Streptophyta</taxon>
        <taxon>Embryophyta</taxon>
        <taxon>Tracheophyta</taxon>
        <taxon>Spermatophyta</taxon>
        <taxon>Magnoliopsida</taxon>
        <taxon>Liliopsida</taxon>
        <taxon>Zosteraceae</taxon>
        <taxon>Zostera</taxon>
    </lineage>
</organism>
<dbReference type="GO" id="GO:0003725">
    <property type="term" value="F:double-stranded RNA binding"/>
    <property type="evidence" value="ECO:0000318"/>
    <property type="project" value="GO_Central"/>
</dbReference>
<dbReference type="GO" id="GO:0006396">
    <property type="term" value="P:RNA processing"/>
    <property type="evidence" value="ECO:0000318"/>
    <property type="project" value="GO_Central"/>
</dbReference>
<accession>A0A0K9PEJ1</accession>
<dbReference type="GO" id="GO:0005737">
    <property type="term" value="C:cytoplasm"/>
    <property type="evidence" value="ECO:0000318"/>
    <property type="project" value="GO_Central"/>
</dbReference>
<dbReference type="OrthoDB" id="10268011at2759"/>
<dbReference type="GO" id="GO:0003726">
    <property type="term" value="F:double-stranded RNA adenosine deaminase activity"/>
    <property type="evidence" value="ECO:0000318"/>
    <property type="project" value="GO_Central"/>
</dbReference>
<evidence type="ECO:0000313" key="2">
    <source>
        <dbReference type="EMBL" id="KMZ67381.1"/>
    </source>
</evidence>
<dbReference type="PROSITE" id="PS50141">
    <property type="entry name" value="A_DEAMIN_EDITASE"/>
    <property type="match status" value="1"/>
</dbReference>
<dbReference type="EMBL" id="LFYR01000915">
    <property type="protein sequence ID" value="KMZ67381.1"/>
    <property type="molecule type" value="Genomic_DNA"/>
</dbReference>
<dbReference type="Pfam" id="PF02137">
    <property type="entry name" value="A_deamin"/>
    <property type="match status" value="1"/>
</dbReference>
<evidence type="ECO:0000313" key="3">
    <source>
        <dbReference type="Proteomes" id="UP000036987"/>
    </source>
</evidence>
<evidence type="ECO:0000259" key="1">
    <source>
        <dbReference type="PROSITE" id="PS50141"/>
    </source>
</evidence>
<dbReference type="GO" id="GO:0008251">
    <property type="term" value="F:tRNA-specific adenosine deaminase activity"/>
    <property type="evidence" value="ECO:0000318"/>
    <property type="project" value="GO_Central"/>
</dbReference>
<reference evidence="3" key="1">
    <citation type="journal article" date="2016" name="Nature">
        <title>The genome of the seagrass Zostera marina reveals angiosperm adaptation to the sea.</title>
        <authorList>
            <person name="Olsen J.L."/>
            <person name="Rouze P."/>
            <person name="Verhelst B."/>
            <person name="Lin Y.-C."/>
            <person name="Bayer T."/>
            <person name="Collen J."/>
            <person name="Dattolo E."/>
            <person name="De Paoli E."/>
            <person name="Dittami S."/>
            <person name="Maumus F."/>
            <person name="Michel G."/>
            <person name="Kersting A."/>
            <person name="Lauritano C."/>
            <person name="Lohaus R."/>
            <person name="Toepel M."/>
            <person name="Tonon T."/>
            <person name="Vanneste K."/>
            <person name="Amirebrahimi M."/>
            <person name="Brakel J."/>
            <person name="Bostroem C."/>
            <person name="Chovatia M."/>
            <person name="Grimwood J."/>
            <person name="Jenkins J.W."/>
            <person name="Jueterbock A."/>
            <person name="Mraz A."/>
            <person name="Stam W.T."/>
            <person name="Tice H."/>
            <person name="Bornberg-Bauer E."/>
            <person name="Green P.J."/>
            <person name="Pearson G.A."/>
            <person name="Procaccini G."/>
            <person name="Duarte C.M."/>
            <person name="Schmutz J."/>
            <person name="Reusch T.B.H."/>
            <person name="Van de Peer Y."/>
        </authorList>
    </citation>
    <scope>NUCLEOTIDE SEQUENCE [LARGE SCALE GENOMIC DNA]</scope>
    <source>
        <strain evidence="3">cv. Finnish</strain>
    </source>
</reference>
<dbReference type="Proteomes" id="UP000036987">
    <property type="component" value="Unassembled WGS sequence"/>
</dbReference>
<dbReference type="SMART" id="SM00552">
    <property type="entry name" value="ADEAMc"/>
    <property type="match status" value="1"/>
</dbReference>
<comment type="caution">
    <text evidence="2">The sequence shown here is derived from an EMBL/GenBank/DDBJ whole genome shotgun (WGS) entry which is preliminary data.</text>
</comment>
<protein>
    <recommendedName>
        <fullName evidence="1">A to I editase domain-containing protein</fullName>
    </recommendedName>
</protein>
<dbReference type="GO" id="GO:0005730">
    <property type="term" value="C:nucleolus"/>
    <property type="evidence" value="ECO:0000318"/>
    <property type="project" value="GO_Central"/>
</dbReference>
<dbReference type="PANTHER" id="PTHR10910">
    <property type="entry name" value="EUKARYOTE SPECIFIC DSRNA BINDING PROTEIN"/>
    <property type="match status" value="1"/>
</dbReference>
<sequence>MTPSSYHVDNPLSSSSWGDIVSDKVFSVYRSLPKKGKPQGRENTVLAAFLISSPSSSLLEVVALGTGTKCIGASLLSSRGDVVNDSHAEIIARRSLLRFFYSEIKRLCTTDKENDGHSVTPDVGLELLLCLDKSGRQHKFAMRPGWKLHMYITQMPCGAASTTPSMASEKEKKDNVLEVNDHIYPDMMVQKKPGRGDVTLSVSCSDKISRWNVVGVQGALLSHILLPVYLDSITIGKYSSGNSICNNHLKRVLYNRIYPISDKLTSGVFHVNEVTFFEAPIPPKEFQQAENDTPTLKCGYSICWNKNGLHEIVLGTMGRKQGTSAKGALSASTQASLCKRRLLETFFPIMEHLSNGFNLHQTSYNELKTMAYDYQSTLKVFKTFPPFSFWISKPNNLDTFSLF</sequence>
<dbReference type="AlphaFoldDB" id="A0A0K9PEJ1"/>
<dbReference type="PANTHER" id="PTHR10910:SF62">
    <property type="entry name" value="AT07585P-RELATED"/>
    <property type="match status" value="1"/>
</dbReference>
<keyword evidence="3" id="KW-1185">Reference proteome</keyword>
<dbReference type="STRING" id="29655.A0A0K9PEJ1"/>
<dbReference type="OMA" id="HPKKITY"/>